<dbReference type="EMBL" id="CAJPIZ010005565">
    <property type="protein sequence ID" value="CAG2108730.1"/>
    <property type="molecule type" value="Genomic_DNA"/>
</dbReference>
<dbReference type="Gene3D" id="3.40.50.1460">
    <property type="match status" value="1"/>
</dbReference>
<dbReference type="AlphaFoldDB" id="A0A7R9KSR1"/>
<dbReference type="PANTHER" id="PTHR12000">
    <property type="entry name" value="HEMOGLOBINASE FAMILY MEMBER"/>
    <property type="match status" value="1"/>
</dbReference>
<evidence type="ECO:0000256" key="1">
    <source>
        <dbReference type="ARBA" id="ARBA00009941"/>
    </source>
</evidence>
<proteinExistence type="inferred from homology"/>
<evidence type="ECO:0000313" key="3">
    <source>
        <dbReference type="Proteomes" id="UP000759131"/>
    </source>
</evidence>
<evidence type="ECO:0008006" key="4">
    <source>
        <dbReference type="Google" id="ProtNLM"/>
    </source>
</evidence>
<dbReference type="GO" id="GO:0005773">
    <property type="term" value="C:vacuole"/>
    <property type="evidence" value="ECO:0007669"/>
    <property type="project" value="GOC"/>
</dbReference>
<comment type="similarity">
    <text evidence="1">Belongs to the peptidase C13 family.</text>
</comment>
<dbReference type="PRINTS" id="PR00776">
    <property type="entry name" value="HEMOGLOBNASE"/>
</dbReference>
<evidence type="ECO:0000313" key="2">
    <source>
        <dbReference type="EMBL" id="CAD7628300.1"/>
    </source>
</evidence>
<dbReference type="Pfam" id="PF01650">
    <property type="entry name" value="Peptidase_C13"/>
    <property type="match status" value="1"/>
</dbReference>
<dbReference type="GO" id="GO:0051603">
    <property type="term" value="P:proteolysis involved in protein catabolic process"/>
    <property type="evidence" value="ECO:0007669"/>
    <property type="project" value="TreeGrafter"/>
</dbReference>
<protein>
    <recommendedName>
        <fullName evidence="4">Legumain</fullName>
    </recommendedName>
</protein>
<feature type="non-terminal residue" evidence="2">
    <location>
        <position position="1"/>
    </location>
</feature>
<gene>
    <name evidence="2" type="ORF">OSB1V03_LOCUS8722</name>
</gene>
<sequence length="515" mass="57497">MGNFGQSTADCCFAQLNCPDQGRTCKDCTKADIYCGVGKCNVVGCNCDGGCRSGNPSLWCWNIASHCKTIMATTNDLAINNATHVLTRLDTDRDGRASYVEVLSFAQTEGLAADKDMKSGNHNLWCWNIASHCKTIMATTNDLVINNATHVFARLDTDRDGRASYVEVLSFAQTEVLYIAVSNGLPFADQLAANSVDNSHKWVVLCAGSNGWINYADQALVYRAYHQFRSYGIPESNIIVMHYDDIAHNSKNPNPGVVVTEKGGENWYHDIPKDYVGTDVNPTNFLKVISGDQELHANGRKVVNSGPTDHVFLYFGDHGGPGLIGFNNGSVLYADDLMNRIINMHKQKKYAKLGFYIDTCESGSMFNKVLPSNINAYAVSSSLPNEDSHFMNYDDELNIFYSSYFADYWLTNDEITDIEKETLDQQYEYIVEKTKSVQHAQHYGDLSMGKLHVAEFLNHKPKGVLNTRVNTHVQNNETVSKWDVALFLVQKRINKSVANSEKLRYVEDLKNLLNG</sequence>
<dbReference type="GO" id="GO:0006624">
    <property type="term" value="P:vacuolar protein processing"/>
    <property type="evidence" value="ECO:0007669"/>
    <property type="project" value="TreeGrafter"/>
</dbReference>
<dbReference type="Gene3D" id="1.10.238.10">
    <property type="entry name" value="EF-hand"/>
    <property type="match status" value="1"/>
</dbReference>
<dbReference type="OrthoDB" id="192611at2759"/>
<keyword evidence="3" id="KW-1185">Reference proteome</keyword>
<organism evidence="2">
    <name type="scientific">Medioppia subpectinata</name>
    <dbReference type="NCBI Taxonomy" id="1979941"/>
    <lineage>
        <taxon>Eukaryota</taxon>
        <taxon>Metazoa</taxon>
        <taxon>Ecdysozoa</taxon>
        <taxon>Arthropoda</taxon>
        <taxon>Chelicerata</taxon>
        <taxon>Arachnida</taxon>
        <taxon>Acari</taxon>
        <taxon>Acariformes</taxon>
        <taxon>Sarcoptiformes</taxon>
        <taxon>Oribatida</taxon>
        <taxon>Brachypylina</taxon>
        <taxon>Oppioidea</taxon>
        <taxon>Oppiidae</taxon>
        <taxon>Medioppia</taxon>
    </lineage>
</organism>
<name>A0A7R9KSR1_9ACAR</name>
<reference evidence="2" key="1">
    <citation type="submission" date="2020-11" db="EMBL/GenBank/DDBJ databases">
        <authorList>
            <person name="Tran Van P."/>
        </authorList>
    </citation>
    <scope>NUCLEOTIDE SEQUENCE</scope>
</reference>
<dbReference type="PANTHER" id="PTHR12000:SF42">
    <property type="entry name" value="LEGUMAIN"/>
    <property type="match status" value="1"/>
</dbReference>
<dbReference type="GO" id="GO:0004197">
    <property type="term" value="F:cysteine-type endopeptidase activity"/>
    <property type="evidence" value="ECO:0007669"/>
    <property type="project" value="TreeGrafter"/>
</dbReference>
<dbReference type="EMBL" id="OC860140">
    <property type="protein sequence ID" value="CAD7628300.1"/>
    <property type="molecule type" value="Genomic_DNA"/>
</dbReference>
<dbReference type="InterPro" id="IPR001096">
    <property type="entry name" value="Peptidase_C13"/>
</dbReference>
<dbReference type="Proteomes" id="UP000759131">
    <property type="component" value="Unassembled WGS sequence"/>
</dbReference>
<accession>A0A7R9KSR1</accession>
<dbReference type="Gene3D" id="3.30.70.2800">
    <property type="match status" value="1"/>
</dbReference>